<keyword evidence="2" id="KW-0808">Transferase</keyword>
<dbReference type="GO" id="GO:0004364">
    <property type="term" value="F:glutathione transferase activity"/>
    <property type="evidence" value="ECO:0007669"/>
    <property type="project" value="UniProtKB-EC"/>
</dbReference>
<evidence type="ECO:0000256" key="1">
    <source>
        <dbReference type="ARBA" id="ARBA00012452"/>
    </source>
</evidence>
<dbReference type="InterPro" id="IPR036282">
    <property type="entry name" value="Glutathione-S-Trfase_C_sf"/>
</dbReference>
<dbReference type="PROSITE" id="PS50405">
    <property type="entry name" value="GST_CTER"/>
    <property type="match status" value="1"/>
</dbReference>
<evidence type="ECO:0000313" key="7">
    <source>
        <dbReference type="EMBL" id="WMM91886.1"/>
    </source>
</evidence>
<dbReference type="InterPro" id="IPR036249">
    <property type="entry name" value="Thioredoxin-like_sf"/>
</dbReference>
<reference evidence="7" key="1">
    <citation type="submission" date="2023-04" db="EMBL/GenBank/DDBJ databases">
        <authorList>
            <person name="Zheng L."/>
            <person name="Rostami E."/>
            <person name="Huang D."/>
            <person name="Fu J."/>
        </authorList>
    </citation>
    <scope>NUCLEOTIDE SEQUENCE</scope>
</reference>
<dbReference type="PANTHER" id="PTHR11571">
    <property type="entry name" value="GLUTATHIONE S-TRANSFERASE"/>
    <property type="match status" value="1"/>
</dbReference>
<dbReference type="Gene3D" id="1.20.1050.130">
    <property type="match status" value="2"/>
</dbReference>
<accession>A0AA51N409</accession>
<dbReference type="InterPro" id="IPR050213">
    <property type="entry name" value="GST_superfamily"/>
</dbReference>
<dbReference type="SUPFAM" id="SSF47616">
    <property type="entry name" value="GST C-terminal domain-like"/>
    <property type="match status" value="1"/>
</dbReference>
<dbReference type="SUPFAM" id="SSF52833">
    <property type="entry name" value="Thioredoxin-like"/>
    <property type="match status" value="1"/>
</dbReference>
<sequence>MTTYKLTYFPIKALGEQIRFLLSYGGVDFIDDRFDENDWPKIKKEIDAHFYEDNAEVKAKKFEASKELVPFYIGRLDEQVKKNGGYFVGGKLTWADIVFVAILDYLNAMQKSNIIEKAENLKALKSKVLAEPKIKAWVDKRPVTEF</sequence>
<evidence type="ECO:0000259" key="5">
    <source>
        <dbReference type="PROSITE" id="PS50404"/>
    </source>
</evidence>
<proteinExistence type="evidence at transcript level"/>
<dbReference type="InterPro" id="IPR004046">
    <property type="entry name" value="GST_C"/>
</dbReference>
<dbReference type="InterPro" id="IPR010987">
    <property type="entry name" value="Glutathione-S-Trfase_C-like"/>
</dbReference>
<dbReference type="EMBL" id="OQ942261">
    <property type="protein sequence ID" value="WMM91886.1"/>
    <property type="molecule type" value="mRNA"/>
</dbReference>
<evidence type="ECO:0000256" key="3">
    <source>
        <dbReference type="ARBA" id="ARBA00038317"/>
    </source>
</evidence>
<protein>
    <recommendedName>
        <fullName evidence="1">glutathione transferase</fullName>
        <ecNumber evidence="1">2.5.1.18</ecNumber>
    </recommendedName>
</protein>
<dbReference type="FunFam" id="1.20.1050.10:FF:000030">
    <property type="entry name" value="Glutathione S-transferase S1"/>
    <property type="match status" value="1"/>
</dbReference>
<evidence type="ECO:0000256" key="4">
    <source>
        <dbReference type="ARBA" id="ARBA00047960"/>
    </source>
</evidence>
<dbReference type="CDD" id="cd03192">
    <property type="entry name" value="GST_C_Sigma_like"/>
    <property type="match status" value="1"/>
</dbReference>
<feature type="domain" description="GST C-terminal" evidence="6">
    <location>
        <begin position="20"/>
        <end position="146"/>
    </location>
</feature>
<comment type="catalytic activity">
    <reaction evidence="4">
        <text>RX + glutathione = an S-substituted glutathione + a halide anion + H(+)</text>
        <dbReference type="Rhea" id="RHEA:16437"/>
        <dbReference type="ChEBI" id="CHEBI:15378"/>
        <dbReference type="ChEBI" id="CHEBI:16042"/>
        <dbReference type="ChEBI" id="CHEBI:17792"/>
        <dbReference type="ChEBI" id="CHEBI:57925"/>
        <dbReference type="ChEBI" id="CHEBI:90779"/>
        <dbReference type="EC" id="2.5.1.18"/>
    </reaction>
</comment>
<dbReference type="PANTHER" id="PTHR11571:SF224">
    <property type="entry name" value="HEMATOPOIETIC PROSTAGLANDIN D SYNTHASE"/>
    <property type="match status" value="1"/>
</dbReference>
<dbReference type="PROSITE" id="PS50404">
    <property type="entry name" value="GST_NTER"/>
    <property type="match status" value="1"/>
</dbReference>
<evidence type="ECO:0000259" key="6">
    <source>
        <dbReference type="PROSITE" id="PS50405"/>
    </source>
</evidence>
<dbReference type="AlphaFoldDB" id="A0AA51N409"/>
<comment type="similarity">
    <text evidence="3">Belongs to the GST superfamily. Sigma family.</text>
</comment>
<dbReference type="GO" id="GO:0006749">
    <property type="term" value="P:glutathione metabolic process"/>
    <property type="evidence" value="ECO:0007669"/>
    <property type="project" value="TreeGrafter"/>
</dbReference>
<dbReference type="InterPro" id="IPR004045">
    <property type="entry name" value="Glutathione_S-Trfase_N"/>
</dbReference>
<name>A0AA51N409_9HEMI</name>
<feature type="domain" description="GST N-terminal" evidence="5">
    <location>
        <begin position="2"/>
        <end position="54"/>
    </location>
</feature>
<dbReference type="Pfam" id="PF14497">
    <property type="entry name" value="GST_C_3"/>
    <property type="match status" value="1"/>
</dbReference>
<dbReference type="EC" id="2.5.1.18" evidence="1"/>
<evidence type="ECO:0000256" key="2">
    <source>
        <dbReference type="ARBA" id="ARBA00022679"/>
    </source>
</evidence>
<organism evidence="7">
    <name type="scientific">Paracoccus marginatus</name>
    <dbReference type="NCBI Taxonomy" id="252483"/>
    <lineage>
        <taxon>Eukaryota</taxon>
        <taxon>Metazoa</taxon>
        <taxon>Ecdysozoa</taxon>
        <taxon>Arthropoda</taxon>
        <taxon>Hexapoda</taxon>
        <taxon>Insecta</taxon>
        <taxon>Pterygota</taxon>
        <taxon>Neoptera</taxon>
        <taxon>Paraneoptera</taxon>
        <taxon>Hemiptera</taxon>
        <taxon>Sternorrhyncha</taxon>
        <taxon>Coccoidea</taxon>
        <taxon>Pseudococcidae</taxon>
        <taxon>Paracoccus</taxon>
    </lineage>
</organism>